<feature type="region of interest" description="Disordered" evidence="1">
    <location>
        <begin position="144"/>
        <end position="183"/>
    </location>
</feature>
<comment type="caution">
    <text evidence="2">The sequence shown here is derived from an EMBL/GenBank/DDBJ whole genome shotgun (WGS) entry which is preliminary data.</text>
</comment>
<feature type="compositionally biased region" description="Low complexity" evidence="1">
    <location>
        <begin position="513"/>
        <end position="522"/>
    </location>
</feature>
<protein>
    <submittedName>
        <fullName evidence="2">Uncharacterized protein</fullName>
    </submittedName>
</protein>
<name>A0ABQ9G8B9_9NEOP</name>
<dbReference type="EMBL" id="JARBHB010000015">
    <property type="protein sequence ID" value="KAJ8867269.1"/>
    <property type="molecule type" value="Genomic_DNA"/>
</dbReference>
<evidence type="ECO:0000313" key="3">
    <source>
        <dbReference type="Proteomes" id="UP001159363"/>
    </source>
</evidence>
<dbReference type="Proteomes" id="UP001159363">
    <property type="component" value="Chromosome 14"/>
</dbReference>
<sequence length="668" mass="73404">MVLCSDMTHLTIVPRRTLRRVKRARGEERERERRAKVRGGRYKKAAPPQLWRQMPSDAISSVCLRQLHGSRWLVSASTKETPQEVPLFELQMTRRVLLLRYVRTPVLSSLPSQVCVLSKYDFFLMSHSCQQANHGRCRLITNGDRGENGAAPERKGGKNGRSPIKPEERVVSSGTFPTCENPGVIRPGIEPGSSWWEASSLTAPPPRPPAAGERTAVSIETGYKRETDCSKLRAIPPHYNMIIADVAAGESVLTALYRKRNLSGRDLGGGVGGPSSLGKCVSGTDTAHVTPLASYLVHMWESCWTMRLVGGFSPGSPVPPALAFRRCSILTSLHPHCPSRTPPKPHPLEKEPAVSWDVYSKTTDTRPANSEPFVVRTIQSENGPPLAWPSGATRRGVDPTSGRNICGEIVPDDAVGRRVFWGSPFYPPHSFRRCSISTSITLIGSQDLAVMSRPNLFTSLYLWREVDPCLPPQFSPCPASRNVLESSKRPLAQKASLVGFTPSRPFKPRTPHSPSSRNLQSSSSLYFARAHSPGGLHQRLPAAGLRQWRLRPPPRIFPNSRDASRQPVSPEHSCVVAKRIGNSSRREEVCDASKSRCCRHSRDSQKGTDSHERIVRGKREGVVGLRLRRGAAESAPAAARNNIITRGGSPGIELHFSPPCQGNSAAKL</sequence>
<gene>
    <name evidence="2" type="ORF">PR048_031068</name>
</gene>
<feature type="region of interest" description="Disordered" evidence="1">
    <location>
        <begin position="497"/>
        <end position="522"/>
    </location>
</feature>
<accession>A0ABQ9G8B9</accession>
<proteinExistence type="predicted"/>
<evidence type="ECO:0000256" key="1">
    <source>
        <dbReference type="SAM" id="MobiDB-lite"/>
    </source>
</evidence>
<feature type="compositionally biased region" description="Basic and acidic residues" evidence="1">
    <location>
        <begin position="144"/>
        <end position="156"/>
    </location>
</feature>
<reference evidence="2 3" key="1">
    <citation type="submission" date="2023-02" db="EMBL/GenBank/DDBJ databases">
        <title>LHISI_Scaffold_Assembly.</title>
        <authorList>
            <person name="Stuart O.P."/>
            <person name="Cleave R."/>
            <person name="Magrath M.J.L."/>
            <person name="Mikheyev A.S."/>
        </authorList>
    </citation>
    <scope>NUCLEOTIDE SEQUENCE [LARGE SCALE GENOMIC DNA]</scope>
    <source>
        <strain evidence="2">Daus_M_001</strain>
        <tissue evidence="2">Leg muscle</tissue>
    </source>
</reference>
<evidence type="ECO:0000313" key="2">
    <source>
        <dbReference type="EMBL" id="KAJ8867269.1"/>
    </source>
</evidence>
<organism evidence="2 3">
    <name type="scientific">Dryococelus australis</name>
    <dbReference type="NCBI Taxonomy" id="614101"/>
    <lineage>
        <taxon>Eukaryota</taxon>
        <taxon>Metazoa</taxon>
        <taxon>Ecdysozoa</taxon>
        <taxon>Arthropoda</taxon>
        <taxon>Hexapoda</taxon>
        <taxon>Insecta</taxon>
        <taxon>Pterygota</taxon>
        <taxon>Neoptera</taxon>
        <taxon>Polyneoptera</taxon>
        <taxon>Phasmatodea</taxon>
        <taxon>Verophasmatodea</taxon>
        <taxon>Anareolatae</taxon>
        <taxon>Phasmatidae</taxon>
        <taxon>Eurycanthinae</taxon>
        <taxon>Dryococelus</taxon>
    </lineage>
</organism>
<keyword evidence="3" id="KW-1185">Reference proteome</keyword>